<comment type="caution">
    <text evidence="2">The sequence shown here is derived from an EMBL/GenBank/DDBJ whole genome shotgun (WGS) entry which is preliminary data.</text>
</comment>
<keyword evidence="3" id="KW-1185">Reference proteome</keyword>
<proteinExistence type="predicted"/>
<keyword evidence="1" id="KW-0175">Coiled coil</keyword>
<gene>
    <name evidence="2" type="ORF">R3P38DRAFT_3376840</name>
</gene>
<protein>
    <recommendedName>
        <fullName evidence="4">F-box domain-containing protein</fullName>
    </recommendedName>
</protein>
<evidence type="ECO:0000313" key="3">
    <source>
        <dbReference type="Proteomes" id="UP001362999"/>
    </source>
</evidence>
<evidence type="ECO:0008006" key="4">
    <source>
        <dbReference type="Google" id="ProtNLM"/>
    </source>
</evidence>
<sequence>MSVEGLLTCIAKLDNEIQAQRELLKQLEREKSQAQYELNLIEDPISCLPIEVSSQIFIHALDGFGEPGLVHIPTLFLGVCNSWSRINRTRHAGAVIWLNRARKRPLSIILDGVIEPDVVDDTIWERAQQLKHLEIWLGEEPADGAPHVALWTRRAAPPGPFLSMETFKMSDRHWAGSSHGWCVSLTHVVQLLRLSPNLIECVFDSQYTNYGGVLKDGEKILLPNVRRLDFGNNQSPHCNDEIIQHLSLPKLEFLSIPLQEADGHTILSFLTTQSPPLKELILGDGRTVLSADILLECLRAAPELELFDAWLTPRTATSLFIALSKHASLVCRLATLVIHCPPAAAWDVDRYQPLWNATLLDVTTARHKQLKVFRIRLSWGGPSDENLPDANTIAALRTFADAGMQIHITGILESAP</sequence>
<dbReference type="Proteomes" id="UP001362999">
    <property type="component" value="Unassembled WGS sequence"/>
</dbReference>
<dbReference type="EMBL" id="JAWWNJ010000161">
    <property type="protein sequence ID" value="KAK6978124.1"/>
    <property type="molecule type" value="Genomic_DNA"/>
</dbReference>
<name>A0AAV9ZD03_9AGAR</name>
<evidence type="ECO:0000256" key="1">
    <source>
        <dbReference type="SAM" id="Coils"/>
    </source>
</evidence>
<dbReference type="AlphaFoldDB" id="A0AAV9ZD03"/>
<reference evidence="2 3" key="1">
    <citation type="journal article" date="2024" name="J Genomics">
        <title>Draft genome sequencing and assembly of Favolaschia claudopus CIRM-BRFM 2984 isolated from oak limbs.</title>
        <authorList>
            <person name="Navarro D."/>
            <person name="Drula E."/>
            <person name="Chaduli D."/>
            <person name="Cazenave R."/>
            <person name="Ahrendt S."/>
            <person name="Wang J."/>
            <person name="Lipzen A."/>
            <person name="Daum C."/>
            <person name="Barry K."/>
            <person name="Grigoriev I.V."/>
            <person name="Favel A."/>
            <person name="Rosso M.N."/>
            <person name="Martin F."/>
        </authorList>
    </citation>
    <scope>NUCLEOTIDE SEQUENCE [LARGE SCALE GENOMIC DNA]</scope>
    <source>
        <strain evidence="2 3">CIRM-BRFM 2984</strain>
    </source>
</reference>
<accession>A0AAV9ZD03</accession>
<feature type="coiled-coil region" evidence="1">
    <location>
        <begin position="10"/>
        <end position="37"/>
    </location>
</feature>
<evidence type="ECO:0000313" key="2">
    <source>
        <dbReference type="EMBL" id="KAK6978124.1"/>
    </source>
</evidence>
<organism evidence="2 3">
    <name type="scientific">Favolaschia claudopus</name>
    <dbReference type="NCBI Taxonomy" id="2862362"/>
    <lineage>
        <taxon>Eukaryota</taxon>
        <taxon>Fungi</taxon>
        <taxon>Dikarya</taxon>
        <taxon>Basidiomycota</taxon>
        <taxon>Agaricomycotina</taxon>
        <taxon>Agaricomycetes</taxon>
        <taxon>Agaricomycetidae</taxon>
        <taxon>Agaricales</taxon>
        <taxon>Marasmiineae</taxon>
        <taxon>Mycenaceae</taxon>
        <taxon>Favolaschia</taxon>
    </lineage>
</organism>